<evidence type="ECO:0000256" key="1">
    <source>
        <dbReference type="ARBA" id="ARBA00004141"/>
    </source>
</evidence>
<keyword evidence="4 6" id="KW-1133">Transmembrane helix</keyword>
<keyword evidence="9" id="KW-1185">Reference proteome</keyword>
<dbReference type="InterPro" id="IPR005828">
    <property type="entry name" value="MFS_sugar_transport-like"/>
</dbReference>
<dbReference type="AlphaFoldDB" id="A0A072PRE6"/>
<comment type="caution">
    <text evidence="8">The sequence shown here is derived from an EMBL/GenBank/DDBJ whole genome shotgun (WGS) entry which is preliminary data.</text>
</comment>
<feature type="domain" description="Major facilitator superfamily (MFS) profile" evidence="7">
    <location>
        <begin position="1"/>
        <end position="199"/>
    </location>
</feature>
<dbReference type="InterPro" id="IPR020846">
    <property type="entry name" value="MFS_dom"/>
</dbReference>
<evidence type="ECO:0000256" key="2">
    <source>
        <dbReference type="ARBA" id="ARBA00010992"/>
    </source>
</evidence>
<evidence type="ECO:0000313" key="8">
    <source>
        <dbReference type="EMBL" id="KEF58105.1"/>
    </source>
</evidence>
<dbReference type="Gene3D" id="1.20.1250.20">
    <property type="entry name" value="MFS general substrate transporter like domains"/>
    <property type="match status" value="1"/>
</dbReference>
<dbReference type="Proteomes" id="UP000027920">
    <property type="component" value="Unassembled WGS sequence"/>
</dbReference>
<evidence type="ECO:0000256" key="6">
    <source>
        <dbReference type="SAM" id="Phobius"/>
    </source>
</evidence>
<evidence type="ECO:0000259" key="7">
    <source>
        <dbReference type="PROSITE" id="PS50850"/>
    </source>
</evidence>
<feature type="transmembrane region" description="Helical" evidence="6">
    <location>
        <begin position="137"/>
        <end position="155"/>
    </location>
</feature>
<evidence type="ECO:0000313" key="9">
    <source>
        <dbReference type="Proteomes" id="UP000027920"/>
    </source>
</evidence>
<reference evidence="8 9" key="1">
    <citation type="submission" date="2013-03" db="EMBL/GenBank/DDBJ databases">
        <title>The Genome Sequence of Exophiala aquamarina CBS 119918.</title>
        <authorList>
            <consortium name="The Broad Institute Genomics Platform"/>
            <person name="Cuomo C."/>
            <person name="de Hoog S."/>
            <person name="Gorbushina A."/>
            <person name="Walker B."/>
            <person name="Young S.K."/>
            <person name="Zeng Q."/>
            <person name="Gargeya S."/>
            <person name="Fitzgerald M."/>
            <person name="Haas B."/>
            <person name="Abouelleil A."/>
            <person name="Allen A.W."/>
            <person name="Alvarado L."/>
            <person name="Arachchi H.M."/>
            <person name="Berlin A.M."/>
            <person name="Chapman S.B."/>
            <person name="Gainer-Dewar J."/>
            <person name="Goldberg J."/>
            <person name="Griggs A."/>
            <person name="Gujja S."/>
            <person name="Hansen M."/>
            <person name="Howarth C."/>
            <person name="Imamovic A."/>
            <person name="Ireland A."/>
            <person name="Larimer J."/>
            <person name="McCowan C."/>
            <person name="Murphy C."/>
            <person name="Pearson M."/>
            <person name="Poon T.W."/>
            <person name="Priest M."/>
            <person name="Roberts A."/>
            <person name="Saif S."/>
            <person name="Shea T."/>
            <person name="Sisk P."/>
            <person name="Sykes S."/>
            <person name="Wortman J."/>
            <person name="Nusbaum C."/>
            <person name="Birren B."/>
        </authorList>
    </citation>
    <scope>NUCLEOTIDE SEQUENCE [LARGE SCALE GENOMIC DNA]</scope>
    <source>
        <strain evidence="8 9">CBS 119918</strain>
    </source>
</reference>
<dbReference type="HOGENOM" id="CLU_1372227_0_0_1"/>
<dbReference type="PANTHER" id="PTHR48022:SF2">
    <property type="entry name" value="PLASTIDIC GLUCOSE TRANSPORTER 4"/>
    <property type="match status" value="1"/>
</dbReference>
<evidence type="ECO:0000256" key="5">
    <source>
        <dbReference type="ARBA" id="ARBA00023136"/>
    </source>
</evidence>
<dbReference type="PANTHER" id="PTHR48022">
    <property type="entry name" value="PLASTIDIC GLUCOSE TRANSPORTER 4"/>
    <property type="match status" value="1"/>
</dbReference>
<accession>A0A072PRE6</accession>
<dbReference type="InterPro" id="IPR036259">
    <property type="entry name" value="MFS_trans_sf"/>
</dbReference>
<feature type="transmembrane region" description="Helical" evidence="6">
    <location>
        <begin position="7"/>
        <end position="24"/>
    </location>
</feature>
<keyword evidence="3 6" id="KW-0812">Transmembrane</keyword>
<proteinExistence type="inferred from homology"/>
<gene>
    <name evidence="8" type="ORF">A1O9_06028</name>
</gene>
<protein>
    <recommendedName>
        <fullName evidence="7">Major facilitator superfamily (MFS) profile domain-containing protein</fullName>
    </recommendedName>
</protein>
<dbReference type="PROSITE" id="PS50850">
    <property type="entry name" value="MFS"/>
    <property type="match status" value="1"/>
</dbReference>
<dbReference type="RefSeq" id="XP_013260695.1">
    <property type="nucleotide sequence ID" value="XM_013405241.1"/>
</dbReference>
<evidence type="ECO:0000256" key="3">
    <source>
        <dbReference type="ARBA" id="ARBA00022692"/>
    </source>
</evidence>
<feature type="transmembrane region" description="Helical" evidence="6">
    <location>
        <begin position="107"/>
        <end position="128"/>
    </location>
</feature>
<dbReference type="GO" id="GO:0016020">
    <property type="term" value="C:membrane"/>
    <property type="evidence" value="ECO:0007669"/>
    <property type="project" value="UniProtKB-SubCell"/>
</dbReference>
<keyword evidence="5 6" id="KW-0472">Membrane</keyword>
<organism evidence="8 9">
    <name type="scientific">Exophiala aquamarina CBS 119918</name>
    <dbReference type="NCBI Taxonomy" id="1182545"/>
    <lineage>
        <taxon>Eukaryota</taxon>
        <taxon>Fungi</taxon>
        <taxon>Dikarya</taxon>
        <taxon>Ascomycota</taxon>
        <taxon>Pezizomycotina</taxon>
        <taxon>Eurotiomycetes</taxon>
        <taxon>Chaetothyriomycetidae</taxon>
        <taxon>Chaetothyriales</taxon>
        <taxon>Herpotrichiellaceae</taxon>
        <taxon>Exophiala</taxon>
    </lineage>
</organism>
<dbReference type="EMBL" id="AMGV01000004">
    <property type="protein sequence ID" value="KEF58105.1"/>
    <property type="molecule type" value="Genomic_DNA"/>
</dbReference>
<dbReference type="InterPro" id="IPR050360">
    <property type="entry name" value="MFS_Sugar_Transporters"/>
</dbReference>
<evidence type="ECO:0000256" key="4">
    <source>
        <dbReference type="ARBA" id="ARBA00022989"/>
    </source>
</evidence>
<feature type="transmembrane region" description="Helical" evidence="6">
    <location>
        <begin position="167"/>
        <end position="191"/>
    </location>
</feature>
<dbReference type="Pfam" id="PF00083">
    <property type="entry name" value="Sugar_tr"/>
    <property type="match status" value="1"/>
</dbReference>
<dbReference type="GO" id="GO:0005351">
    <property type="term" value="F:carbohydrate:proton symporter activity"/>
    <property type="evidence" value="ECO:0007669"/>
    <property type="project" value="TreeGrafter"/>
</dbReference>
<sequence>MAWRIPLGMFYVVPNIILSLIWFVPESPRWLLLQGRNDEAEASLYKLLEGPFSEKEIDSQFEEPKYSFEMKQEKGRFSQIFRGNHLKRTLLSSICTIYIKSLGTINAFNFSLILAAVKITACTAYLFMADRVGRKRLLLIGAAVQCAALMTMGGLGTPKPVTYSYKIGIISSLAVMTAGFSLAWAPLTYVVNRASLTHP</sequence>
<dbReference type="GeneID" id="25280948"/>
<comment type="similarity">
    <text evidence="2">Belongs to the major facilitator superfamily. Sugar transporter (TC 2.A.1.1) family.</text>
</comment>
<comment type="subcellular location">
    <subcellularLocation>
        <location evidence="1">Membrane</location>
        <topology evidence="1">Multi-pass membrane protein</topology>
    </subcellularLocation>
</comment>
<name>A0A072PRE6_9EURO</name>
<dbReference type="SUPFAM" id="SSF103473">
    <property type="entry name" value="MFS general substrate transporter"/>
    <property type="match status" value="1"/>
</dbReference>
<dbReference type="OrthoDB" id="6612291at2759"/>
<dbReference type="VEuPathDB" id="FungiDB:A1O9_06028"/>